<protein>
    <submittedName>
        <fullName evidence="1">Uncharacterized protein</fullName>
    </submittedName>
</protein>
<comment type="caution">
    <text evidence="1">The sequence shown here is derived from an EMBL/GenBank/DDBJ whole genome shotgun (WGS) entry which is preliminary data.</text>
</comment>
<evidence type="ECO:0000313" key="2">
    <source>
        <dbReference type="Proteomes" id="UP000249135"/>
    </source>
</evidence>
<dbReference type="AlphaFoldDB" id="A0A2W5QH50"/>
<sequence length="105" mass="11181">MANRTRHTTTPASALSTAGRALLEAQGYRQVVVRNCQVCAVKDFVFTTALLVGIDPIGYSLRYCYEHAGEAEAALAEWDGTGHPGGPWIKCKGAGVELLNPSLSC</sequence>
<reference evidence="1 2" key="1">
    <citation type="submission" date="2017-08" db="EMBL/GenBank/DDBJ databases">
        <title>Infants hospitalized years apart are colonized by the same room-sourced microbial strains.</title>
        <authorList>
            <person name="Brooks B."/>
            <person name="Olm M.R."/>
            <person name="Firek B.A."/>
            <person name="Baker R."/>
            <person name="Thomas B.C."/>
            <person name="Morowitz M.J."/>
            <person name="Banfield J.F."/>
        </authorList>
    </citation>
    <scope>NUCLEOTIDE SEQUENCE [LARGE SCALE GENOMIC DNA]</scope>
    <source>
        <strain evidence="1">S2_005_003_R2_41</strain>
    </source>
</reference>
<organism evidence="1 2">
    <name type="scientific">Variovorax paradoxus</name>
    <dbReference type="NCBI Taxonomy" id="34073"/>
    <lineage>
        <taxon>Bacteria</taxon>
        <taxon>Pseudomonadati</taxon>
        <taxon>Pseudomonadota</taxon>
        <taxon>Betaproteobacteria</taxon>
        <taxon>Burkholderiales</taxon>
        <taxon>Comamonadaceae</taxon>
        <taxon>Variovorax</taxon>
    </lineage>
</organism>
<dbReference type="EMBL" id="QFPP01000008">
    <property type="protein sequence ID" value="PZQ77861.1"/>
    <property type="molecule type" value="Genomic_DNA"/>
</dbReference>
<proteinExistence type="predicted"/>
<dbReference type="Proteomes" id="UP000249135">
    <property type="component" value="Unassembled WGS sequence"/>
</dbReference>
<gene>
    <name evidence="1" type="ORF">DI563_02150</name>
</gene>
<evidence type="ECO:0000313" key="1">
    <source>
        <dbReference type="EMBL" id="PZQ77861.1"/>
    </source>
</evidence>
<name>A0A2W5QH50_VARPD</name>
<accession>A0A2W5QH50</accession>